<dbReference type="Pfam" id="PF00512">
    <property type="entry name" value="HisKA"/>
    <property type="match status" value="1"/>
</dbReference>
<feature type="domain" description="PAS" evidence="8">
    <location>
        <begin position="498"/>
        <end position="548"/>
    </location>
</feature>
<dbReference type="Gene3D" id="3.30.565.10">
    <property type="entry name" value="Histidine kinase-like ATPase, C-terminal domain"/>
    <property type="match status" value="1"/>
</dbReference>
<dbReference type="SUPFAM" id="SSF55781">
    <property type="entry name" value="GAF domain-like"/>
    <property type="match status" value="1"/>
</dbReference>
<feature type="domain" description="PAC" evidence="9">
    <location>
        <begin position="426"/>
        <end position="477"/>
    </location>
</feature>
<keyword evidence="11" id="KW-1185">Reference proteome</keyword>
<evidence type="ECO:0000256" key="1">
    <source>
        <dbReference type="ARBA" id="ARBA00000085"/>
    </source>
</evidence>
<dbReference type="AlphaFoldDB" id="A0A7D5I4L7"/>
<dbReference type="InterPro" id="IPR036890">
    <property type="entry name" value="HATPase_C_sf"/>
</dbReference>
<keyword evidence="3" id="KW-0597">Phosphoprotein</keyword>
<dbReference type="GO" id="GO:0005886">
    <property type="term" value="C:plasma membrane"/>
    <property type="evidence" value="ECO:0007669"/>
    <property type="project" value="TreeGrafter"/>
</dbReference>
<evidence type="ECO:0000256" key="4">
    <source>
        <dbReference type="ARBA" id="ARBA00022679"/>
    </source>
</evidence>
<dbReference type="InterPro" id="IPR005467">
    <property type="entry name" value="His_kinase_dom"/>
</dbReference>
<dbReference type="Gene3D" id="3.30.450.20">
    <property type="entry name" value="PAS domain"/>
    <property type="match status" value="3"/>
</dbReference>
<comment type="catalytic activity">
    <reaction evidence="1">
        <text>ATP + protein L-histidine = ADP + protein N-phospho-L-histidine.</text>
        <dbReference type="EC" id="2.7.13.3"/>
    </reaction>
</comment>
<dbReference type="SMART" id="SM00086">
    <property type="entry name" value="PAC"/>
    <property type="match status" value="3"/>
</dbReference>
<dbReference type="NCBIfam" id="TIGR00229">
    <property type="entry name" value="sensory_box"/>
    <property type="match status" value="3"/>
</dbReference>
<dbReference type="PROSITE" id="PS50113">
    <property type="entry name" value="PAC"/>
    <property type="match status" value="3"/>
</dbReference>
<dbReference type="InterPro" id="IPR035965">
    <property type="entry name" value="PAS-like_dom_sf"/>
</dbReference>
<dbReference type="SMART" id="SM00387">
    <property type="entry name" value="HATPase_c"/>
    <property type="match status" value="1"/>
</dbReference>
<dbReference type="Pfam" id="PF02518">
    <property type="entry name" value="HATPase_c"/>
    <property type="match status" value="1"/>
</dbReference>
<dbReference type="PROSITE" id="PS50109">
    <property type="entry name" value="HIS_KIN"/>
    <property type="match status" value="1"/>
</dbReference>
<evidence type="ECO:0000256" key="3">
    <source>
        <dbReference type="ARBA" id="ARBA00022553"/>
    </source>
</evidence>
<sequence length="840" mass="94854">MENINLIQSDVIREMFMSGFSIDGDKSPTKVVTKDVEIPDEIVAKWQRIVDQMAKVIGVPAGLIMKVDPPQIEVFLSSATEENPYDKGERADLNTGLYCETVMKQRRQLLITDALKDPEWDHNPDIELGMIYYLGFPLEWPDGEIFGTICVLDVKDNPKATSYAELIFEFKEAVETDLHVVLQLAEREQLIERLQDQSKHLQQMVTEQTAELQQANEDLKIAYEELKESENKFRTLFNHSSDAIGIYDLEGQFMEVNQTVCKVLGYDRAEMLRMAPMEVDVPEYAVKIPALIKEVSQNGHKISETIISRKDGSTFPAEISSCLIDYGGIPAILSSIRDITERKKTEKTLQDSEEKFRSMFQHSAAGMAVFSSDGDILQVNSSLWQFLGYSKDELLQLSAFDPIHPDDREDVRLFFEELVLGKRQFFHFEKRFVRKDGSIVWGHASAVLLHSSRNNFCVMALVQDITERKNAEVALKASEKKYSTIVEKGNDGITIVQDGLIRYVNSKSAENIGYTKEELIGKSPIEYVAKEDKKRALEFATKLIIEGKNPGKFEFYAISKDGRKVPIEASYSLIEYEGRPAVMSIGRDITERKINEKILIEKTKAEASNRAKSELLATMSHEMRTPLTVIIGYSDLLDMQDIGALNQKQASYVEHILESGKHLLSLINDTLDLSKAEAHKMELYIEEFSIPDAIDGVRTTLMPLTSSKNIGLLANVSTDIVTIKADKMKFKQILYNFVSNALKFTPEKGTITIETRPVNNMLQIDVIDTGIGISEENMNELFQPFKQVNNLETRKQQGTGLGLTLVKKFVELHGGEVWVESELGKGSIFTFTIPIEGKVQ</sequence>
<evidence type="ECO:0000313" key="11">
    <source>
        <dbReference type="Proteomes" id="UP000509594"/>
    </source>
</evidence>
<dbReference type="GO" id="GO:0000155">
    <property type="term" value="F:phosphorelay sensor kinase activity"/>
    <property type="evidence" value="ECO:0007669"/>
    <property type="project" value="InterPro"/>
</dbReference>
<dbReference type="CDD" id="cd00130">
    <property type="entry name" value="PAS"/>
    <property type="match status" value="3"/>
</dbReference>
<evidence type="ECO:0000256" key="6">
    <source>
        <dbReference type="SAM" id="Coils"/>
    </source>
</evidence>
<dbReference type="KEGG" id="mzi:HWN40_05520"/>
<evidence type="ECO:0000313" key="10">
    <source>
        <dbReference type="EMBL" id="QLC49743.1"/>
    </source>
</evidence>
<feature type="domain" description="PAS" evidence="8">
    <location>
        <begin position="352"/>
        <end position="422"/>
    </location>
</feature>
<dbReference type="Pfam" id="PF00989">
    <property type="entry name" value="PAS"/>
    <property type="match status" value="1"/>
</dbReference>
<organism evidence="10 11">
    <name type="scientific">Methanolobus zinderi</name>
    <dbReference type="NCBI Taxonomy" id="536044"/>
    <lineage>
        <taxon>Archaea</taxon>
        <taxon>Methanobacteriati</taxon>
        <taxon>Methanobacteriota</taxon>
        <taxon>Stenosarchaea group</taxon>
        <taxon>Methanomicrobia</taxon>
        <taxon>Methanosarcinales</taxon>
        <taxon>Methanosarcinaceae</taxon>
        <taxon>Methanolobus</taxon>
    </lineage>
</organism>
<dbReference type="PRINTS" id="PR00344">
    <property type="entry name" value="BCTRLSENSOR"/>
</dbReference>
<dbReference type="PROSITE" id="PS50112">
    <property type="entry name" value="PAS"/>
    <property type="match status" value="3"/>
</dbReference>
<protein>
    <recommendedName>
        <fullName evidence="2">histidine kinase</fullName>
        <ecNumber evidence="2">2.7.13.3</ecNumber>
    </recommendedName>
</protein>
<dbReference type="InterPro" id="IPR003661">
    <property type="entry name" value="HisK_dim/P_dom"/>
</dbReference>
<keyword evidence="5" id="KW-0418">Kinase</keyword>
<reference evidence="10 11" key="1">
    <citation type="submission" date="2020-06" db="EMBL/GenBank/DDBJ databases">
        <title>Methanolobus halotolerans sp. nov., isolated from a saline lake Tus in Siberia.</title>
        <authorList>
            <person name="Shen Y."/>
            <person name="Chen S.-C."/>
            <person name="Lai M.-C."/>
            <person name="Huang H.-H."/>
            <person name="Chiu H.-H."/>
            <person name="Tang S.-L."/>
            <person name="Rogozin D.Y."/>
            <person name="Degermendzhy A.G."/>
        </authorList>
    </citation>
    <scope>NUCLEOTIDE SEQUENCE [LARGE SCALE GENOMIC DNA]</scope>
    <source>
        <strain evidence="10 11">DSM 21339</strain>
    </source>
</reference>
<gene>
    <name evidence="10" type="ORF">HWN40_05520</name>
</gene>
<dbReference type="GO" id="GO:0009927">
    <property type="term" value="F:histidine phosphotransfer kinase activity"/>
    <property type="evidence" value="ECO:0007669"/>
    <property type="project" value="TreeGrafter"/>
</dbReference>
<dbReference type="InterPro" id="IPR003594">
    <property type="entry name" value="HATPase_dom"/>
</dbReference>
<dbReference type="FunFam" id="3.30.565.10:FF:000010">
    <property type="entry name" value="Sensor histidine kinase RcsC"/>
    <property type="match status" value="1"/>
</dbReference>
<dbReference type="SMART" id="SM00388">
    <property type="entry name" value="HisKA"/>
    <property type="match status" value="1"/>
</dbReference>
<keyword evidence="6" id="KW-0175">Coiled coil</keyword>
<keyword evidence="4" id="KW-0808">Transferase</keyword>
<dbReference type="Gene3D" id="1.10.287.130">
    <property type="match status" value="1"/>
</dbReference>
<dbReference type="SUPFAM" id="SSF55785">
    <property type="entry name" value="PYP-like sensor domain (PAS domain)"/>
    <property type="match status" value="3"/>
</dbReference>
<feature type="domain" description="PAC" evidence="9">
    <location>
        <begin position="551"/>
        <end position="601"/>
    </location>
</feature>
<dbReference type="CDD" id="cd16922">
    <property type="entry name" value="HATPase_EvgS-ArcB-TorS-like"/>
    <property type="match status" value="1"/>
</dbReference>
<dbReference type="OrthoDB" id="141807at2157"/>
<dbReference type="InterPro" id="IPR000014">
    <property type="entry name" value="PAS"/>
</dbReference>
<dbReference type="RefSeq" id="WP_176964799.1">
    <property type="nucleotide sequence ID" value="NZ_CP058215.1"/>
</dbReference>
<dbReference type="EMBL" id="CP058215">
    <property type="protein sequence ID" value="QLC49743.1"/>
    <property type="molecule type" value="Genomic_DNA"/>
</dbReference>
<feature type="domain" description="Histidine kinase" evidence="7">
    <location>
        <begin position="618"/>
        <end position="837"/>
    </location>
</feature>
<dbReference type="SUPFAM" id="SSF55874">
    <property type="entry name" value="ATPase domain of HSP90 chaperone/DNA topoisomerase II/histidine kinase"/>
    <property type="match status" value="1"/>
</dbReference>
<dbReference type="PANTHER" id="PTHR43047">
    <property type="entry name" value="TWO-COMPONENT HISTIDINE PROTEIN KINASE"/>
    <property type="match status" value="1"/>
</dbReference>
<evidence type="ECO:0000259" key="8">
    <source>
        <dbReference type="PROSITE" id="PS50112"/>
    </source>
</evidence>
<proteinExistence type="predicted"/>
<name>A0A7D5I4L7_9EURY</name>
<dbReference type="InterPro" id="IPR003018">
    <property type="entry name" value="GAF"/>
</dbReference>
<dbReference type="EC" id="2.7.13.3" evidence="2"/>
<dbReference type="SMART" id="SM00091">
    <property type="entry name" value="PAS"/>
    <property type="match status" value="3"/>
</dbReference>
<dbReference type="SMART" id="SM00065">
    <property type="entry name" value="GAF"/>
    <property type="match status" value="1"/>
</dbReference>
<feature type="domain" description="PAS" evidence="8">
    <location>
        <begin position="229"/>
        <end position="299"/>
    </location>
</feature>
<dbReference type="InterPro" id="IPR029016">
    <property type="entry name" value="GAF-like_dom_sf"/>
</dbReference>
<dbReference type="InterPro" id="IPR001610">
    <property type="entry name" value="PAC"/>
</dbReference>
<dbReference type="InterPro" id="IPR004358">
    <property type="entry name" value="Sig_transdc_His_kin-like_C"/>
</dbReference>
<dbReference type="GO" id="GO:0006355">
    <property type="term" value="P:regulation of DNA-templated transcription"/>
    <property type="evidence" value="ECO:0007669"/>
    <property type="project" value="InterPro"/>
</dbReference>
<feature type="coiled-coil region" evidence="6">
    <location>
        <begin position="184"/>
        <end position="232"/>
    </location>
</feature>
<dbReference type="SUPFAM" id="SSF47384">
    <property type="entry name" value="Homodimeric domain of signal transducing histidine kinase"/>
    <property type="match status" value="1"/>
</dbReference>
<dbReference type="InterPro" id="IPR036097">
    <property type="entry name" value="HisK_dim/P_sf"/>
</dbReference>
<evidence type="ECO:0000256" key="2">
    <source>
        <dbReference type="ARBA" id="ARBA00012438"/>
    </source>
</evidence>
<dbReference type="Pfam" id="PF13426">
    <property type="entry name" value="PAS_9"/>
    <property type="match status" value="2"/>
</dbReference>
<dbReference type="Proteomes" id="UP000509594">
    <property type="component" value="Chromosome"/>
</dbReference>
<dbReference type="Gene3D" id="3.30.450.40">
    <property type="match status" value="1"/>
</dbReference>
<feature type="domain" description="PAC" evidence="9">
    <location>
        <begin position="301"/>
        <end position="351"/>
    </location>
</feature>
<evidence type="ECO:0000259" key="9">
    <source>
        <dbReference type="PROSITE" id="PS50113"/>
    </source>
</evidence>
<dbReference type="PANTHER" id="PTHR43047:SF72">
    <property type="entry name" value="OSMOSENSING HISTIDINE PROTEIN KINASE SLN1"/>
    <property type="match status" value="1"/>
</dbReference>
<accession>A0A7D5I4L7</accession>
<dbReference type="InterPro" id="IPR000700">
    <property type="entry name" value="PAS-assoc_C"/>
</dbReference>
<evidence type="ECO:0000256" key="5">
    <source>
        <dbReference type="ARBA" id="ARBA00022777"/>
    </source>
</evidence>
<dbReference type="Pfam" id="PF01590">
    <property type="entry name" value="GAF"/>
    <property type="match status" value="1"/>
</dbReference>
<evidence type="ECO:0000259" key="7">
    <source>
        <dbReference type="PROSITE" id="PS50109"/>
    </source>
</evidence>
<dbReference type="CDD" id="cd00082">
    <property type="entry name" value="HisKA"/>
    <property type="match status" value="1"/>
</dbReference>
<dbReference type="InterPro" id="IPR013767">
    <property type="entry name" value="PAS_fold"/>
</dbReference>
<dbReference type="GeneID" id="55821113"/>